<name>A0A0B8N0M0_TALPI</name>
<dbReference type="GO" id="GO:0006516">
    <property type="term" value="P:glycoprotein catabolic process"/>
    <property type="evidence" value="ECO:0007669"/>
    <property type="project" value="TreeGrafter"/>
</dbReference>
<dbReference type="NCBIfam" id="TIGR01180">
    <property type="entry name" value="aman2_put"/>
    <property type="match status" value="1"/>
</dbReference>
<evidence type="ECO:0000259" key="2">
    <source>
        <dbReference type="Pfam" id="PF17678"/>
    </source>
</evidence>
<dbReference type="Pfam" id="PF07971">
    <property type="entry name" value="Glyco_hydro_92"/>
    <property type="match status" value="2"/>
</dbReference>
<dbReference type="InterPro" id="IPR014718">
    <property type="entry name" value="GH-type_carb-bd"/>
</dbReference>
<dbReference type="Gene3D" id="1.20.1050.60">
    <property type="entry name" value="alpha-1,2-mannosidase"/>
    <property type="match status" value="1"/>
</dbReference>
<protein>
    <submittedName>
        <fullName evidence="3">Uncharacterized protein</fullName>
    </submittedName>
</protein>
<evidence type="ECO:0000259" key="1">
    <source>
        <dbReference type="Pfam" id="PF07971"/>
    </source>
</evidence>
<dbReference type="Gene3D" id="3.30.2080.10">
    <property type="entry name" value="GH92 mannosidase domain"/>
    <property type="match status" value="1"/>
</dbReference>
<dbReference type="PANTHER" id="PTHR12143">
    <property type="entry name" value="PEPTIDE N-GLYCANASE PNGASE -RELATED"/>
    <property type="match status" value="1"/>
</dbReference>
<evidence type="ECO:0000313" key="4">
    <source>
        <dbReference type="Proteomes" id="UP000053095"/>
    </source>
</evidence>
<evidence type="ECO:0000313" key="3">
    <source>
        <dbReference type="EMBL" id="GAM33664.1"/>
    </source>
</evidence>
<dbReference type="GO" id="GO:0005634">
    <property type="term" value="C:nucleus"/>
    <property type="evidence" value="ECO:0007669"/>
    <property type="project" value="TreeGrafter"/>
</dbReference>
<dbReference type="SUPFAM" id="SSF48208">
    <property type="entry name" value="Six-hairpin glycosidases"/>
    <property type="match status" value="1"/>
</dbReference>
<dbReference type="InterPro" id="IPR041371">
    <property type="entry name" value="GH92_N"/>
</dbReference>
<dbReference type="InterPro" id="IPR008928">
    <property type="entry name" value="6-hairpin_glycosidase_sf"/>
</dbReference>
<sequence length="857" mass="94178">MRGLLIFQEELAGQWNVVLHSPHRSENFSDGGDTYLSAISPTAQSDDGYARAWSTKRKFKMLVSSPIRVSLWLTALVSHVQGQSGSDADYSQYVNAFIGSEGPTPGEGFGGGDIFVGGARPFGVVKFGLDSTAVNWSTAVLNGGWTPKGNVTAFSMMHESGTGGAPKYGVIPQMPLTSIEAPVNLLDNQTYAQPRVGNDTASVGYFKTTLQNDVVVELSASRHAGIINYLFPSGGKYILIDVSHYLPGSPGDSGSQFYVGGEIEINPNGSSYQGYGTYVGGAPYTIYFYGEFSQASQTAQIFSGANTDPMPRYQNLANGGFRETVYGNHSTTKATSGPMNARIGALFGWNNDTAASQNITSRIGVSFISIDTAKGYITSEIPTWSLNDTVTDAVSEWNRDVFSKIRVPTDSSANITNLRLLYSSLYFMHLMPSDRTGENPLWVSDEPFWDDFYTLWDIFRCTVSLYHVLQPSYYESMIRGLIDIYRHQGYLPDGRSGNWNGLVQGGSNGDNVLADAYVKGLRGSINWTEGYAAMVKDAETTPYNTFDPTDFTASTKEGRGALDDWKELGYVSVDHNTRSISRTPADKEKYLNRSAGWQLIWDHDVTSLNFTGFLAPRFANGSYQSGYDPLYCGGCEWSSITYEGVSWEYTFSIPHDVESLIDFMGGTATFESRLDKMFEPGVAKQNLGANGAGITTLMNIGNEPDFGTPYLYHYINKQAKSVQQSRNLSNTYFKDASYGIPGNSDAGAMNSWLLWQLLGLYPIVTQPNYLIGSPWFPEINMTVNGNKTLYITATGLDYNEGSYYVESVRLNGKEWNRNWLAHEDIFVDGGSVDFVLGKNMTLWETGDVPPSPGHVTL</sequence>
<keyword evidence="4" id="KW-1185">Reference proteome</keyword>
<feature type="domain" description="Glycosyl hydrolase family 92" evidence="1">
    <location>
        <begin position="585"/>
        <end position="837"/>
    </location>
</feature>
<dbReference type="PANTHER" id="PTHR12143:SF27">
    <property type="entry name" value="ALPHA-1,2-MANNOSIDASE FAMILY PROTEIN (AFU_ORTHOLOGUE AFUA_5G10520)"/>
    <property type="match status" value="1"/>
</dbReference>
<dbReference type="FunFam" id="1.20.1050.60:FF:000002">
    <property type="entry name" value="Glycosyl hydrolase family 92"/>
    <property type="match status" value="1"/>
</dbReference>
<dbReference type="Pfam" id="PF17678">
    <property type="entry name" value="Glyco_hydro_92N"/>
    <property type="match status" value="1"/>
</dbReference>
<dbReference type="GO" id="GO:0000224">
    <property type="term" value="F:peptide-N4-(N-acetyl-beta-glucosaminyl)asparagine amidase activity"/>
    <property type="evidence" value="ECO:0007669"/>
    <property type="project" value="TreeGrafter"/>
</dbReference>
<dbReference type="GO" id="GO:0005975">
    <property type="term" value="P:carbohydrate metabolic process"/>
    <property type="evidence" value="ECO:0007669"/>
    <property type="project" value="InterPro"/>
</dbReference>
<dbReference type="GO" id="GO:0030246">
    <property type="term" value="F:carbohydrate binding"/>
    <property type="evidence" value="ECO:0007669"/>
    <property type="project" value="InterPro"/>
</dbReference>
<accession>A0A0B8N0M0</accession>
<dbReference type="Gene3D" id="1.20.1610.10">
    <property type="entry name" value="alpha-1,2-mannosidases domains"/>
    <property type="match status" value="1"/>
</dbReference>
<reference evidence="4" key="1">
    <citation type="journal article" date="2015" name="Genome Announc.">
        <title>Draft genome sequence of Talaromyces cellulolyticus strain Y-94, a source of lignocellulosic biomass-degrading enzymes.</title>
        <authorList>
            <person name="Fujii T."/>
            <person name="Koike H."/>
            <person name="Sawayama S."/>
            <person name="Yano S."/>
            <person name="Inoue H."/>
        </authorList>
    </citation>
    <scope>NUCLEOTIDE SEQUENCE [LARGE SCALE GENOMIC DNA]</scope>
    <source>
        <strain evidence="4">Y-94</strain>
    </source>
</reference>
<dbReference type="InterPro" id="IPR012939">
    <property type="entry name" value="Glyco_hydro_92"/>
</dbReference>
<dbReference type="AlphaFoldDB" id="A0A0B8N0M0"/>
<proteinExistence type="predicted"/>
<feature type="domain" description="Glycosyl hydrolase family 92" evidence="1">
    <location>
        <begin position="373"/>
        <end position="583"/>
    </location>
</feature>
<dbReference type="Gene3D" id="2.70.98.10">
    <property type="match status" value="1"/>
</dbReference>
<dbReference type="InterPro" id="IPR005887">
    <property type="entry name" value="GH92_a_mannosidase_put"/>
</dbReference>
<gene>
    <name evidence="3" type="ORF">TCE0_011f00736</name>
</gene>
<dbReference type="Proteomes" id="UP000053095">
    <property type="component" value="Unassembled WGS sequence"/>
</dbReference>
<dbReference type="InterPro" id="IPR050883">
    <property type="entry name" value="PNGase"/>
</dbReference>
<feature type="domain" description="Glycosyl hydrolase family 92 N-terminal" evidence="2">
    <location>
        <begin position="93"/>
        <end position="366"/>
    </location>
</feature>
<dbReference type="FunFam" id="3.30.2080.10:FF:000001">
    <property type="entry name" value="Alpha-1,2-mannosidase subfamily"/>
    <property type="match status" value="1"/>
</dbReference>
<dbReference type="EMBL" id="DF933807">
    <property type="protein sequence ID" value="GAM33664.1"/>
    <property type="molecule type" value="Genomic_DNA"/>
</dbReference>
<dbReference type="GO" id="GO:0005829">
    <property type="term" value="C:cytosol"/>
    <property type="evidence" value="ECO:0007669"/>
    <property type="project" value="TreeGrafter"/>
</dbReference>
<organism evidence="3 4">
    <name type="scientific">Talaromyces pinophilus</name>
    <name type="common">Penicillium pinophilum</name>
    <dbReference type="NCBI Taxonomy" id="128442"/>
    <lineage>
        <taxon>Eukaryota</taxon>
        <taxon>Fungi</taxon>
        <taxon>Dikarya</taxon>
        <taxon>Ascomycota</taxon>
        <taxon>Pezizomycotina</taxon>
        <taxon>Eurotiomycetes</taxon>
        <taxon>Eurotiomycetidae</taxon>
        <taxon>Eurotiales</taxon>
        <taxon>Trichocomaceae</taxon>
        <taxon>Talaromyces</taxon>
        <taxon>Talaromyces sect. Talaromyces</taxon>
    </lineage>
</organism>